<gene>
    <name evidence="7" type="ORF">BJ085DRAFT_32606</name>
</gene>
<dbReference type="Gene3D" id="3.60.21.10">
    <property type="match status" value="1"/>
</dbReference>
<comment type="subcellular location">
    <subcellularLocation>
        <location evidence="1">Membrane</location>
        <topology evidence="1">Multi-pass membrane protein</topology>
    </subcellularLocation>
</comment>
<feature type="transmembrane region" description="Helical" evidence="5">
    <location>
        <begin position="356"/>
        <end position="377"/>
    </location>
</feature>
<keyword evidence="8" id="KW-1185">Reference proteome</keyword>
<dbReference type="GO" id="GO:0006506">
    <property type="term" value="P:GPI anchor biosynthetic process"/>
    <property type="evidence" value="ECO:0007669"/>
    <property type="project" value="InterPro"/>
</dbReference>
<dbReference type="GO" id="GO:0016787">
    <property type="term" value="F:hydrolase activity"/>
    <property type="evidence" value="ECO:0007669"/>
    <property type="project" value="InterPro"/>
</dbReference>
<dbReference type="Proteomes" id="UP000268162">
    <property type="component" value="Unassembled WGS sequence"/>
</dbReference>
<dbReference type="PANTHER" id="PTHR13315">
    <property type="entry name" value="METALLO PHOSPHOESTERASE RELATED"/>
    <property type="match status" value="1"/>
</dbReference>
<accession>A0A4Q0A1B7</accession>
<keyword evidence="3 5" id="KW-1133">Transmembrane helix</keyword>
<proteinExistence type="predicted"/>
<protein>
    <recommendedName>
        <fullName evidence="6">Calcineurin-like phosphoesterase domain-containing protein</fullName>
    </recommendedName>
</protein>
<dbReference type="InterPro" id="IPR029052">
    <property type="entry name" value="Metallo-depent_PP-like"/>
</dbReference>
<name>A0A4Q0A1B7_9FUNG</name>
<evidence type="ECO:0000256" key="2">
    <source>
        <dbReference type="ARBA" id="ARBA00022692"/>
    </source>
</evidence>
<feature type="domain" description="Calcineurin-like phosphoesterase" evidence="6">
    <location>
        <begin position="46"/>
        <end position="252"/>
    </location>
</feature>
<evidence type="ECO:0000313" key="8">
    <source>
        <dbReference type="Proteomes" id="UP000268162"/>
    </source>
</evidence>
<evidence type="ECO:0000256" key="1">
    <source>
        <dbReference type="ARBA" id="ARBA00004141"/>
    </source>
</evidence>
<dbReference type="InterPro" id="IPR033308">
    <property type="entry name" value="PGAP5/Cdc1/Ted1"/>
</dbReference>
<keyword evidence="4 5" id="KW-0472">Membrane</keyword>
<evidence type="ECO:0000313" key="7">
    <source>
        <dbReference type="EMBL" id="RKP39906.1"/>
    </source>
</evidence>
<dbReference type="SUPFAM" id="SSF56300">
    <property type="entry name" value="Metallo-dependent phosphatases"/>
    <property type="match status" value="1"/>
</dbReference>
<dbReference type="GO" id="GO:0016020">
    <property type="term" value="C:membrane"/>
    <property type="evidence" value="ECO:0007669"/>
    <property type="project" value="UniProtKB-SubCell"/>
</dbReference>
<evidence type="ECO:0000256" key="5">
    <source>
        <dbReference type="SAM" id="Phobius"/>
    </source>
</evidence>
<dbReference type="GO" id="GO:0005783">
    <property type="term" value="C:endoplasmic reticulum"/>
    <property type="evidence" value="ECO:0007669"/>
    <property type="project" value="TreeGrafter"/>
</dbReference>
<evidence type="ECO:0000259" key="6">
    <source>
        <dbReference type="Pfam" id="PF00149"/>
    </source>
</evidence>
<dbReference type="InterPro" id="IPR004843">
    <property type="entry name" value="Calcineurin-like_PHP"/>
</dbReference>
<dbReference type="AlphaFoldDB" id="A0A4Q0A1B7"/>
<feature type="transmembrane region" description="Helical" evidence="5">
    <location>
        <begin position="7"/>
        <end position="26"/>
    </location>
</feature>
<dbReference type="PANTHER" id="PTHR13315:SF1">
    <property type="entry name" value="PROTEIN TED1"/>
    <property type="match status" value="1"/>
</dbReference>
<evidence type="ECO:0000256" key="4">
    <source>
        <dbReference type="ARBA" id="ARBA00023136"/>
    </source>
</evidence>
<organism evidence="7 8">
    <name type="scientific">Dimargaris cristalligena</name>
    <dbReference type="NCBI Taxonomy" id="215637"/>
    <lineage>
        <taxon>Eukaryota</taxon>
        <taxon>Fungi</taxon>
        <taxon>Fungi incertae sedis</taxon>
        <taxon>Zoopagomycota</taxon>
        <taxon>Kickxellomycotina</taxon>
        <taxon>Dimargaritomycetes</taxon>
        <taxon>Dimargaritales</taxon>
        <taxon>Dimargaritaceae</taxon>
        <taxon>Dimargaris</taxon>
    </lineage>
</organism>
<dbReference type="Pfam" id="PF00149">
    <property type="entry name" value="Metallophos"/>
    <property type="match status" value="1"/>
</dbReference>
<keyword evidence="2 5" id="KW-0812">Transmembrane</keyword>
<dbReference type="STRING" id="215637.A0A4Q0A1B7"/>
<dbReference type="EMBL" id="ML002236">
    <property type="protein sequence ID" value="RKP39906.1"/>
    <property type="molecule type" value="Genomic_DNA"/>
</dbReference>
<sequence>MLNPIVLLRILILAVVGLLLLTAYVYRFAAFCQWATPSHYDLLFNDHFLRHTVKTVFHETKPSHIMFMGDIFSNQWISSGEFASRLDRFKWTTGQLPGDFLPTGFPLYNLSGNHDIGYGRDTTPVMVERWEKDFGLVNHQFVILADHPAAPKVVMLNTQNLDHSRYASVQEAAWKFLQQVSEEQWATHFTHPLLLFLHIPLYKPTGLCVDPPEINVNTRDEIIDQTMLSPWISRYILYCLRPTVILTGHDHEGCKTEHRVGPVEAKSIDMVALKQWCQADPHTLEAGIAPFEAALPVTVDNWAPTSDPLRTTSPESIRDLQELVVPEITVRSIMGDFNGNSGLFEIVAKQGPRQSLLLLVAALIIYPISGWGLRALITGHRHIKKQY</sequence>
<evidence type="ECO:0000256" key="3">
    <source>
        <dbReference type="ARBA" id="ARBA00022989"/>
    </source>
</evidence>
<reference evidence="8" key="1">
    <citation type="journal article" date="2018" name="Nat. Microbiol.">
        <title>Leveraging single-cell genomics to expand the fungal tree of life.</title>
        <authorList>
            <person name="Ahrendt S.R."/>
            <person name="Quandt C.A."/>
            <person name="Ciobanu D."/>
            <person name="Clum A."/>
            <person name="Salamov A."/>
            <person name="Andreopoulos B."/>
            <person name="Cheng J.F."/>
            <person name="Woyke T."/>
            <person name="Pelin A."/>
            <person name="Henrissat B."/>
            <person name="Reynolds N.K."/>
            <person name="Benny G.L."/>
            <person name="Smith M.E."/>
            <person name="James T.Y."/>
            <person name="Grigoriev I.V."/>
        </authorList>
    </citation>
    <scope>NUCLEOTIDE SEQUENCE [LARGE SCALE GENOMIC DNA]</scope>
    <source>
        <strain evidence="8">RSA 468</strain>
    </source>
</reference>